<keyword evidence="1" id="KW-0175">Coiled coil</keyword>
<reference evidence="2 3" key="1">
    <citation type="submission" date="2018-03" db="EMBL/GenBank/DDBJ databases">
        <title>Whole genome sequencing of Histamine producing bacteria.</title>
        <authorList>
            <person name="Butler K."/>
        </authorList>
    </citation>
    <scope>NUCLEOTIDE SEQUENCE [LARGE SCALE GENOMIC DNA]</scope>
    <source>
        <strain evidence="2 3">DSM 16190</strain>
    </source>
</reference>
<gene>
    <name evidence="2" type="ORF">C9I89_10730</name>
</gene>
<feature type="coiled-coil region" evidence="1">
    <location>
        <begin position="158"/>
        <end position="213"/>
    </location>
</feature>
<dbReference type="AlphaFoldDB" id="A0A2T3MZ60"/>
<dbReference type="Proteomes" id="UP000240904">
    <property type="component" value="Unassembled WGS sequence"/>
</dbReference>
<sequence>MGVDLKTDSQLVQFPLSLDPQLYLDHIQTWVGAGKTLEMLSTTQLQQAISGSYKHALIAFEEVDRVIRLSYRQKNNDHEGSELVFPFDVINRTNNTLFDTWRVMMGIGTKAEEDLVERLDAEIQKQHANDAFYSDKIAALEAAARENEKRLAIQNSVCDKAIKEKQAAQRSVRKQKADLDKKTKKTALLVSELEQQKKQVELLQVQQEELIAEKDGLHQHVEVLQQQLKQLSN</sequence>
<dbReference type="EMBL" id="PYMC01000006">
    <property type="protein sequence ID" value="PSW05244.1"/>
    <property type="molecule type" value="Genomic_DNA"/>
</dbReference>
<keyword evidence="3" id="KW-1185">Reference proteome</keyword>
<comment type="caution">
    <text evidence="2">The sequence shown here is derived from an EMBL/GenBank/DDBJ whole genome shotgun (WGS) entry which is preliminary data.</text>
</comment>
<evidence type="ECO:0000313" key="2">
    <source>
        <dbReference type="EMBL" id="PSW05244.1"/>
    </source>
</evidence>
<dbReference type="RefSeq" id="WP_107283345.1">
    <property type="nucleotide sequence ID" value="NZ_PYMC01000006.1"/>
</dbReference>
<proteinExistence type="predicted"/>
<name>A0A2T3MZ60_9GAMM</name>
<dbReference type="OrthoDB" id="5817445at2"/>
<protein>
    <submittedName>
        <fullName evidence="2">Uncharacterized protein</fullName>
    </submittedName>
</protein>
<evidence type="ECO:0000313" key="3">
    <source>
        <dbReference type="Proteomes" id="UP000240904"/>
    </source>
</evidence>
<evidence type="ECO:0000256" key="1">
    <source>
        <dbReference type="SAM" id="Coils"/>
    </source>
</evidence>
<accession>A0A2T3MZ60</accession>
<organism evidence="2 3">
    <name type="scientific">Photobacterium lipolyticum</name>
    <dbReference type="NCBI Taxonomy" id="266810"/>
    <lineage>
        <taxon>Bacteria</taxon>
        <taxon>Pseudomonadati</taxon>
        <taxon>Pseudomonadota</taxon>
        <taxon>Gammaproteobacteria</taxon>
        <taxon>Vibrionales</taxon>
        <taxon>Vibrionaceae</taxon>
        <taxon>Photobacterium</taxon>
    </lineage>
</organism>